<dbReference type="CDD" id="cd00831">
    <property type="entry name" value="CHS_like"/>
    <property type="match status" value="1"/>
</dbReference>
<keyword evidence="6" id="KW-1185">Reference proteome</keyword>
<dbReference type="PIRSF" id="PIRSF000451">
    <property type="entry name" value="PKS_III"/>
    <property type="match status" value="1"/>
</dbReference>
<dbReference type="PANTHER" id="PTHR11877">
    <property type="entry name" value="HYDROXYMETHYLGLUTARYL-COA SYNTHASE"/>
    <property type="match status" value="1"/>
</dbReference>
<feature type="domain" description="Chalcone/stilbene synthase N-terminal" evidence="3">
    <location>
        <begin position="3"/>
        <end position="213"/>
    </location>
</feature>
<dbReference type="PANTHER" id="PTHR11877:SF46">
    <property type="entry name" value="TYPE III POLYKETIDE SYNTHASE A"/>
    <property type="match status" value="1"/>
</dbReference>
<comment type="caution">
    <text evidence="5">The sequence shown here is derived from an EMBL/GenBank/DDBJ whole genome shotgun (WGS) entry which is preliminary data.</text>
</comment>
<protein>
    <submittedName>
        <fullName evidence="5">Type III polyketide synthase</fullName>
    </submittedName>
</protein>
<keyword evidence="2" id="KW-0808">Transferase</keyword>
<evidence type="ECO:0000256" key="1">
    <source>
        <dbReference type="ARBA" id="ARBA00005531"/>
    </source>
</evidence>
<dbReference type="RefSeq" id="WP_369328634.1">
    <property type="nucleotide sequence ID" value="NZ_JAULBC010000002.1"/>
</dbReference>
<sequence>MSKIISIGTALPAFRHRQQDILQFMLDAYQPEGDDRRKITLLYERCGIEARYSVMPDYSVSLHERLFYPRTMDMEPFPSLEKRMEWYSMHAPALSVEAIRQCMDGYIDKGELTWLITVSCTGMSAPGLDINIMQQLQLSSAIQRSSVNFMGCYAAVHALKLADAICRSDENAKVLIVCTELCTLHFQKGNEMDNIASSLLFGDGAAAVLVTGDNCSADGLFIKGFHSEVALQGQQDMAWHLSGQGFLMRLSAYIPQLIRDGISPLLKNALETTGLKKDDITKWAIHPGGKKILETIQKELCLQKGDLTPSFNVLNDYGNMSSPTILFVLKEIMAQLNGKSERIFAAAFGPGLTMETLILEQ</sequence>
<reference evidence="5 6" key="1">
    <citation type="submission" date="2023-07" db="EMBL/GenBank/DDBJ databases">
        <authorList>
            <person name="Lian W.-H."/>
        </authorList>
    </citation>
    <scope>NUCLEOTIDE SEQUENCE [LARGE SCALE GENOMIC DNA]</scope>
    <source>
        <strain evidence="5 6">SYSU DXS3180</strain>
    </source>
</reference>
<dbReference type="Pfam" id="PF00195">
    <property type="entry name" value="Chal_sti_synt_N"/>
    <property type="match status" value="1"/>
</dbReference>
<dbReference type="Gene3D" id="3.40.47.10">
    <property type="match status" value="2"/>
</dbReference>
<dbReference type="InterPro" id="IPR001099">
    <property type="entry name" value="Chalcone/stilbene_synt_N"/>
</dbReference>
<dbReference type="Pfam" id="PF02797">
    <property type="entry name" value="Chal_sti_synt_C"/>
    <property type="match status" value="1"/>
</dbReference>
<name>A0ABV3ZCC1_9BACT</name>
<evidence type="ECO:0000259" key="4">
    <source>
        <dbReference type="Pfam" id="PF02797"/>
    </source>
</evidence>
<dbReference type="Proteomes" id="UP001560573">
    <property type="component" value="Unassembled WGS sequence"/>
</dbReference>
<dbReference type="InterPro" id="IPR012328">
    <property type="entry name" value="Chalcone/stilbene_synt_C"/>
</dbReference>
<dbReference type="InterPro" id="IPR011141">
    <property type="entry name" value="Polyketide_synthase_type-III"/>
</dbReference>
<proteinExistence type="inferred from homology"/>
<evidence type="ECO:0000259" key="3">
    <source>
        <dbReference type="Pfam" id="PF00195"/>
    </source>
</evidence>
<gene>
    <name evidence="5" type="ORF">QTN47_06975</name>
</gene>
<feature type="domain" description="Chalcone/stilbene synthase C-terminal" evidence="4">
    <location>
        <begin position="232"/>
        <end position="360"/>
    </location>
</feature>
<accession>A0ABV3ZCC1</accession>
<evidence type="ECO:0000313" key="6">
    <source>
        <dbReference type="Proteomes" id="UP001560573"/>
    </source>
</evidence>
<organism evidence="5 6">
    <name type="scientific">Danxiaibacter flavus</name>
    <dbReference type="NCBI Taxonomy" id="3049108"/>
    <lineage>
        <taxon>Bacteria</taxon>
        <taxon>Pseudomonadati</taxon>
        <taxon>Bacteroidota</taxon>
        <taxon>Chitinophagia</taxon>
        <taxon>Chitinophagales</taxon>
        <taxon>Chitinophagaceae</taxon>
        <taxon>Danxiaibacter</taxon>
    </lineage>
</organism>
<dbReference type="SUPFAM" id="SSF53901">
    <property type="entry name" value="Thiolase-like"/>
    <property type="match status" value="2"/>
</dbReference>
<comment type="similarity">
    <text evidence="1">Belongs to the thiolase-like superfamily. Chalcone/stilbene synthases family.</text>
</comment>
<evidence type="ECO:0000313" key="5">
    <source>
        <dbReference type="EMBL" id="MEX6687230.1"/>
    </source>
</evidence>
<dbReference type="EMBL" id="JAULBC010000002">
    <property type="protein sequence ID" value="MEX6687230.1"/>
    <property type="molecule type" value="Genomic_DNA"/>
</dbReference>
<dbReference type="InterPro" id="IPR016039">
    <property type="entry name" value="Thiolase-like"/>
</dbReference>
<evidence type="ECO:0000256" key="2">
    <source>
        <dbReference type="ARBA" id="ARBA00022679"/>
    </source>
</evidence>